<dbReference type="InterPro" id="IPR006059">
    <property type="entry name" value="SBP"/>
</dbReference>
<dbReference type="GO" id="GO:0016787">
    <property type="term" value="F:hydrolase activity"/>
    <property type="evidence" value="ECO:0007669"/>
    <property type="project" value="InterPro"/>
</dbReference>
<dbReference type="PANTHER" id="PTHR11575">
    <property type="entry name" value="5'-NUCLEOTIDASE-RELATED"/>
    <property type="match status" value="1"/>
</dbReference>
<proteinExistence type="predicted"/>
<evidence type="ECO:0000313" key="3">
    <source>
        <dbReference type="Proteomes" id="UP000005384"/>
    </source>
</evidence>
<dbReference type="RefSeq" id="WP_006782603.1">
    <property type="nucleotide sequence ID" value="NZ_CP040506.1"/>
</dbReference>
<dbReference type="SUPFAM" id="SSF53850">
    <property type="entry name" value="Periplasmic binding protein-like II"/>
    <property type="match status" value="1"/>
</dbReference>
<dbReference type="Gene3D" id="3.90.780.10">
    <property type="entry name" value="5'-Nucleotidase, C-terminal domain"/>
    <property type="match status" value="1"/>
</dbReference>
<protein>
    <recommendedName>
        <fullName evidence="1">5'-Nucleotidase C-terminal domain-containing protein</fullName>
    </recommendedName>
</protein>
<name>G5IM87_9FIRM</name>
<reference evidence="2 3" key="1">
    <citation type="submission" date="2011-08" db="EMBL/GenBank/DDBJ databases">
        <title>The Genome Sequence of Clostridium hathewayi WAL-18680.</title>
        <authorList>
            <consortium name="The Broad Institute Genome Sequencing Platform"/>
            <person name="Earl A."/>
            <person name="Ward D."/>
            <person name="Feldgarden M."/>
            <person name="Gevers D."/>
            <person name="Finegold S.M."/>
            <person name="Summanen P.H."/>
            <person name="Molitoris D.R."/>
            <person name="Song M."/>
            <person name="Daigneault M."/>
            <person name="Allen-Vercoe E."/>
            <person name="Young S.K."/>
            <person name="Zeng Q."/>
            <person name="Gargeya S."/>
            <person name="Fitzgerald M."/>
            <person name="Haas B."/>
            <person name="Abouelleil A."/>
            <person name="Alvarado L."/>
            <person name="Arachchi H.M."/>
            <person name="Berlin A."/>
            <person name="Brown A."/>
            <person name="Chapman S.B."/>
            <person name="Chen Z."/>
            <person name="Dunbar C."/>
            <person name="Freedman E."/>
            <person name="Gearin G."/>
            <person name="Gellesch M."/>
            <person name="Goldberg J."/>
            <person name="Griggs A."/>
            <person name="Gujja S."/>
            <person name="Heiman D."/>
            <person name="Howarth C."/>
            <person name="Larson L."/>
            <person name="Lui A."/>
            <person name="MacDonald P.J.P."/>
            <person name="Montmayeur A."/>
            <person name="Murphy C."/>
            <person name="Neiman D."/>
            <person name="Pearson M."/>
            <person name="Priest M."/>
            <person name="Roberts A."/>
            <person name="Saif S."/>
            <person name="Shea T."/>
            <person name="Shenoy N."/>
            <person name="Sisk P."/>
            <person name="Stolte C."/>
            <person name="Sykes S."/>
            <person name="Wortman J."/>
            <person name="Nusbaum C."/>
            <person name="Birren B."/>
        </authorList>
    </citation>
    <scope>NUCLEOTIDE SEQUENCE [LARGE SCALE GENOMIC DNA]</scope>
    <source>
        <strain evidence="2 3">WAL-18680</strain>
    </source>
</reference>
<dbReference type="GO" id="GO:0009166">
    <property type="term" value="P:nucleotide catabolic process"/>
    <property type="evidence" value="ECO:0007669"/>
    <property type="project" value="InterPro"/>
</dbReference>
<evidence type="ECO:0000313" key="2">
    <source>
        <dbReference type="EMBL" id="EHI57506.1"/>
    </source>
</evidence>
<dbReference type="AlphaFoldDB" id="G5IM87"/>
<feature type="domain" description="5'-Nucleotidase C-terminal" evidence="1">
    <location>
        <begin position="432"/>
        <end position="579"/>
    </location>
</feature>
<dbReference type="Pfam" id="PF13416">
    <property type="entry name" value="SBP_bac_8"/>
    <property type="match status" value="1"/>
</dbReference>
<accession>G5IM87</accession>
<dbReference type="SUPFAM" id="SSF55816">
    <property type="entry name" value="5'-nucleotidase (syn. UDP-sugar hydrolase), C-terminal domain"/>
    <property type="match status" value="1"/>
</dbReference>
<dbReference type="PROSITE" id="PS51257">
    <property type="entry name" value="PROKAR_LIPOPROTEIN"/>
    <property type="match status" value="1"/>
</dbReference>
<dbReference type="PANTHER" id="PTHR11575:SF24">
    <property type="entry name" value="5'-NUCLEOTIDASE"/>
    <property type="match status" value="1"/>
</dbReference>
<sequence length="647" mass="71880">MSRGLKKCVRLILYTTMMSCILTGCGKQAPKEKIVVEILYNNHFKQVEKLVESTYDDIDLRIEISPYSSEELRRLERGVGPELVIAAQPDSDMVQKYLLDLSDTRASSAYDGTIMSDLKQDGKTYLIPLPGVYSGYVVNETMFEQAGISMPTSNTELVEALAKLKEKGLGVGEDHTNFSMRSDYNAEVGMFYVGCMIPDFLGTVEGVQWLADFKEKKAMFTGVWEESFVLPDELVNAGIMDPAAIARQRNSILCEQRLSNGTLAAAFGDSSLYYACVEQNQKEVLKGTAEAYSYRMLPLLGSEGNHPWFMFAPSALMGVNNAISEEKQEACKRIVDLLSTPEGQAALIQDMGPGISCLLEYQQQEDWIPAGVEEYIESGYIYNVLFPSKTIEYLGGCVRDVMAGKCTVEEALQDIDNYYYEGTGKSEYDFTVIGEMAHDLLMENFNTRREETEIGNFVADCVAEVSGAPIAVVNGGGIRASFYQGVVYGGDTAAVCPFDNRIIVVEMDGQTVWDMLENGLSTCTEEFPGGQFLQISGLHYTFDSSKPAGSRLVSVTWPDGTVLERSERFQVAVNDYMAGINSYAEGNGDGYTMLNCYDEETPKGSVSLVNEMEYYYRDAMALYFEEHRDEAVDVQLEGRIRDLAKEQ</sequence>
<dbReference type="PATRIC" id="fig|742737.3.peg.4602"/>
<dbReference type="Proteomes" id="UP000005384">
    <property type="component" value="Unassembled WGS sequence"/>
</dbReference>
<dbReference type="HOGENOM" id="CLU_026980_0_0_9"/>
<keyword evidence="3" id="KW-1185">Reference proteome</keyword>
<dbReference type="EMBL" id="ADLN01000120">
    <property type="protein sequence ID" value="EHI57506.1"/>
    <property type="molecule type" value="Genomic_DNA"/>
</dbReference>
<dbReference type="InterPro" id="IPR008334">
    <property type="entry name" value="5'-Nucleotdase_C"/>
</dbReference>
<evidence type="ECO:0000259" key="1">
    <source>
        <dbReference type="Pfam" id="PF02872"/>
    </source>
</evidence>
<comment type="caution">
    <text evidence="2">The sequence shown here is derived from an EMBL/GenBank/DDBJ whole genome shotgun (WGS) entry which is preliminary data.</text>
</comment>
<dbReference type="OrthoDB" id="9800780at2"/>
<dbReference type="Pfam" id="PF02872">
    <property type="entry name" value="5_nucleotid_C"/>
    <property type="match status" value="1"/>
</dbReference>
<organism evidence="2 3">
    <name type="scientific">Hungatella hathewayi WAL-18680</name>
    <dbReference type="NCBI Taxonomy" id="742737"/>
    <lineage>
        <taxon>Bacteria</taxon>
        <taxon>Bacillati</taxon>
        <taxon>Bacillota</taxon>
        <taxon>Clostridia</taxon>
        <taxon>Lachnospirales</taxon>
        <taxon>Lachnospiraceae</taxon>
        <taxon>Hungatella</taxon>
    </lineage>
</organism>
<gene>
    <name evidence="2" type="ORF">HMPREF9473_04615</name>
</gene>
<dbReference type="InterPro" id="IPR006179">
    <property type="entry name" value="5_nucleotidase/apyrase"/>
</dbReference>
<dbReference type="InterPro" id="IPR036907">
    <property type="entry name" value="5'-Nucleotdase_C_sf"/>
</dbReference>
<dbReference type="Gene3D" id="3.40.190.10">
    <property type="entry name" value="Periplasmic binding protein-like II"/>
    <property type="match status" value="2"/>
</dbReference>